<comment type="caution">
    <text evidence="10">The sequence shown here is derived from an EMBL/GenBank/DDBJ whole genome shotgun (WGS) entry which is preliminary data.</text>
</comment>
<evidence type="ECO:0000256" key="8">
    <source>
        <dbReference type="SAM" id="Phobius"/>
    </source>
</evidence>
<sequence>MSCLRNFLITPIFCIVVVIASLGLLKCFSPAVKPEIAEDGWWALEEKPKDYPNFLKFQPEEFKIKFEDHMIKDLKERLSKTKFASPLVDTKFHYGINIEHLKSILLYWQNVYDFKKYENELNKFSHYKVEIEGIKVHFLRAKTTAAKNVKPILLIHGWPGSIWEFYKMIPLLLENGSFDIICPSIPGYGFSEAPHRQGFNALETARIFRKLMHILGYEKFYVQGGDWGSLIASLLSAAYPNSIEGMHVNMGIPAYARKSALIKYYLSQLFPSSFLDEIDSAKTTFIGSFFNVLLETGYFHIQGTKPDTVGVALQDSPAGLAGYILEKFSTWTNSSYKDLFDGGLTKKFTLDELLTNIMIYWSTNSITSSVRYYKENICNEDLQFRWSLVPIEVPSGYADFPNELVPITKLGVETKIANLIHFEHMERGGHFGAFEEPELLSKDIIKFINKVEQLKKDEQLKNSK</sequence>
<feature type="domain" description="Epoxide hydrolase N-terminal" evidence="9">
    <location>
        <begin position="60"/>
        <end position="165"/>
    </location>
</feature>
<keyword evidence="6" id="KW-0256">Endoplasmic reticulum</keyword>
<keyword evidence="8" id="KW-0812">Transmembrane</keyword>
<protein>
    <recommendedName>
        <fullName evidence="6">Epoxide hydrolase</fullName>
        <ecNumber evidence="6">3.3.2.9</ecNumber>
    </recommendedName>
</protein>
<dbReference type="EC" id="3.3.2.9" evidence="6"/>
<dbReference type="SUPFAM" id="SSF53474">
    <property type="entry name" value="alpha/beta-Hydrolases"/>
    <property type="match status" value="1"/>
</dbReference>
<dbReference type="InterPro" id="IPR000639">
    <property type="entry name" value="Epox_hydrolase-like"/>
</dbReference>
<evidence type="ECO:0000256" key="5">
    <source>
        <dbReference type="ARBA" id="ARBA00022801"/>
    </source>
</evidence>
<dbReference type="AlphaFoldDB" id="A0A7I8VQ24"/>
<evidence type="ECO:0000256" key="2">
    <source>
        <dbReference type="ARBA" id="ARBA00004111"/>
    </source>
</evidence>
<evidence type="ECO:0000256" key="7">
    <source>
        <dbReference type="PIRSR" id="PIRSR001112-1"/>
    </source>
</evidence>
<dbReference type="PANTHER" id="PTHR21661">
    <property type="entry name" value="EPOXIDE HYDROLASE 1-RELATED"/>
    <property type="match status" value="1"/>
</dbReference>
<organism evidence="10 11">
    <name type="scientific">Dimorphilus gyrociliatus</name>
    <dbReference type="NCBI Taxonomy" id="2664684"/>
    <lineage>
        <taxon>Eukaryota</taxon>
        <taxon>Metazoa</taxon>
        <taxon>Spiralia</taxon>
        <taxon>Lophotrochozoa</taxon>
        <taxon>Annelida</taxon>
        <taxon>Polychaeta</taxon>
        <taxon>Polychaeta incertae sedis</taxon>
        <taxon>Dinophilidae</taxon>
        <taxon>Dimorphilus</taxon>
    </lineage>
</organism>
<dbReference type="Proteomes" id="UP000549394">
    <property type="component" value="Unassembled WGS sequence"/>
</dbReference>
<comment type="catalytic activity">
    <reaction evidence="1 6">
        <text>1-(4-methoxyphenyl)-N-methyl-N-[(3-methyloxetan-3-yl)methyl]methanamine + H2O = 2-{[(4-methoxybenzyl)(methyl)amino]methyl}-2-methylpropane-1,3-diol</text>
        <dbReference type="Rhea" id="RHEA:55764"/>
        <dbReference type="ChEBI" id="CHEBI:15377"/>
        <dbReference type="ChEBI" id="CHEBI:139161"/>
        <dbReference type="ChEBI" id="CHEBI:139164"/>
        <dbReference type="EC" id="3.3.2.9"/>
    </reaction>
</comment>
<reference evidence="10 11" key="1">
    <citation type="submission" date="2020-08" db="EMBL/GenBank/DDBJ databases">
        <authorList>
            <person name="Hejnol A."/>
        </authorList>
    </citation>
    <scope>NUCLEOTIDE SEQUENCE [LARGE SCALE GENOMIC DNA]</scope>
</reference>
<feature type="active site" description="Proton donor" evidence="7">
    <location>
        <position position="373"/>
    </location>
</feature>
<keyword evidence="4 6" id="KW-0058">Aromatic hydrocarbons catabolism</keyword>
<keyword evidence="5 6" id="KW-0378">Hydrolase</keyword>
<feature type="active site" description="Nucleophile" evidence="7">
    <location>
        <position position="226"/>
    </location>
</feature>
<proteinExistence type="inferred from homology"/>
<dbReference type="Gene3D" id="3.40.50.1820">
    <property type="entry name" value="alpha/beta hydrolase"/>
    <property type="match status" value="1"/>
</dbReference>
<comment type="catalytic activity">
    <reaction evidence="6">
        <text>cis-stilbene oxide + H2O = (1R,2R)-hydrobenzoin</text>
        <dbReference type="Rhea" id="RHEA:23900"/>
        <dbReference type="ChEBI" id="CHEBI:15377"/>
        <dbReference type="ChEBI" id="CHEBI:50004"/>
        <dbReference type="ChEBI" id="CHEBI:50014"/>
        <dbReference type="EC" id="3.3.2.9"/>
    </reaction>
</comment>
<evidence type="ECO:0000256" key="4">
    <source>
        <dbReference type="ARBA" id="ARBA00022797"/>
    </source>
</evidence>
<evidence type="ECO:0000259" key="9">
    <source>
        <dbReference type="Pfam" id="PF06441"/>
    </source>
</evidence>
<keyword evidence="8" id="KW-1133">Transmembrane helix</keyword>
<evidence type="ECO:0000313" key="10">
    <source>
        <dbReference type="EMBL" id="CAD5118344.1"/>
    </source>
</evidence>
<dbReference type="OrthoDB" id="7130006at2759"/>
<comment type="subcellular location">
    <subcellularLocation>
        <location evidence="6">Endoplasmic reticulum membrane</location>
    </subcellularLocation>
    <subcellularLocation>
        <location evidence="2">Microsome membrane</location>
        <topology evidence="2">Single-pass membrane protein</topology>
    </subcellularLocation>
</comment>
<keyword evidence="6 8" id="KW-0472">Membrane</keyword>
<evidence type="ECO:0000313" key="11">
    <source>
        <dbReference type="Proteomes" id="UP000549394"/>
    </source>
</evidence>
<dbReference type="PIRSF" id="PIRSF001112">
    <property type="entry name" value="Epoxide_hydrolase"/>
    <property type="match status" value="1"/>
</dbReference>
<dbReference type="GO" id="GO:0005789">
    <property type="term" value="C:endoplasmic reticulum membrane"/>
    <property type="evidence" value="ECO:0007669"/>
    <property type="project" value="UniProtKB-SubCell"/>
</dbReference>
<evidence type="ECO:0000256" key="1">
    <source>
        <dbReference type="ARBA" id="ARBA00000221"/>
    </source>
</evidence>
<keyword evidence="11" id="KW-1185">Reference proteome</keyword>
<dbReference type="PANTHER" id="PTHR21661:SF35">
    <property type="entry name" value="EPOXIDE HYDROLASE"/>
    <property type="match status" value="1"/>
</dbReference>
<name>A0A7I8VQ24_9ANNE</name>
<evidence type="ECO:0000256" key="3">
    <source>
        <dbReference type="ARBA" id="ARBA00010088"/>
    </source>
</evidence>
<dbReference type="GO" id="GO:0033961">
    <property type="term" value="F:cis-stilbene-oxide hydrolase activity"/>
    <property type="evidence" value="ECO:0007669"/>
    <property type="project" value="UniProtKB-UniRule"/>
</dbReference>
<gene>
    <name evidence="10" type="ORF">DGYR_LOCUS6735</name>
</gene>
<comment type="similarity">
    <text evidence="3 6">Belongs to the peptidase S33 family.</text>
</comment>
<accession>A0A7I8VQ24</accession>
<dbReference type="Pfam" id="PF06441">
    <property type="entry name" value="EHN"/>
    <property type="match status" value="1"/>
</dbReference>
<dbReference type="GO" id="GO:0097176">
    <property type="term" value="P:epoxide metabolic process"/>
    <property type="evidence" value="ECO:0007669"/>
    <property type="project" value="TreeGrafter"/>
</dbReference>
<feature type="active site" description="Proton acceptor" evidence="7">
    <location>
        <position position="430"/>
    </location>
</feature>
<dbReference type="PRINTS" id="PR00412">
    <property type="entry name" value="EPOXHYDRLASE"/>
</dbReference>
<feature type="transmembrane region" description="Helical" evidence="8">
    <location>
        <begin position="7"/>
        <end position="25"/>
    </location>
</feature>
<dbReference type="InterPro" id="IPR016292">
    <property type="entry name" value="Epoxide_hydrolase"/>
</dbReference>
<dbReference type="InterPro" id="IPR010497">
    <property type="entry name" value="Epoxide_hydro_N"/>
</dbReference>
<dbReference type="InterPro" id="IPR029058">
    <property type="entry name" value="AB_hydrolase_fold"/>
</dbReference>
<evidence type="ECO:0000256" key="6">
    <source>
        <dbReference type="PIRNR" id="PIRNR001112"/>
    </source>
</evidence>
<dbReference type="EMBL" id="CAJFCJ010000008">
    <property type="protein sequence ID" value="CAD5118344.1"/>
    <property type="molecule type" value="Genomic_DNA"/>
</dbReference>